<dbReference type="Gene3D" id="1.10.1740.10">
    <property type="match status" value="1"/>
</dbReference>
<evidence type="ECO:0000256" key="3">
    <source>
        <dbReference type="ARBA" id="ARBA00023082"/>
    </source>
</evidence>
<dbReference type="InterPro" id="IPR013325">
    <property type="entry name" value="RNA_pol_sigma_r2"/>
</dbReference>
<dbReference type="GO" id="GO:0003677">
    <property type="term" value="F:DNA binding"/>
    <property type="evidence" value="ECO:0007669"/>
    <property type="project" value="UniProtKB-KW"/>
</dbReference>
<dbReference type="FunFam" id="1.10.1740.10:FF:000003">
    <property type="entry name" value="RNA polymerase sigma factor"/>
    <property type="match status" value="1"/>
</dbReference>
<evidence type="ECO:0000256" key="1">
    <source>
        <dbReference type="ARBA" id="ARBA00010641"/>
    </source>
</evidence>
<accession>A0A5N5EQW6</accession>
<keyword evidence="3" id="KW-0731">Sigma factor</keyword>
<dbReference type="Gene3D" id="1.10.10.10">
    <property type="entry name" value="Winged helix-like DNA-binding domain superfamily/Winged helix DNA-binding domain"/>
    <property type="match status" value="1"/>
</dbReference>
<evidence type="ECO:0000313" key="9">
    <source>
        <dbReference type="EMBL" id="KAB2588434.1"/>
    </source>
</evidence>
<dbReference type="InterPro" id="IPR014293">
    <property type="entry name" value="RNA_pol_sigma70_actinobac"/>
</dbReference>
<keyword evidence="4" id="KW-0238">DNA-binding</keyword>
<sequence>MGSTICPSRSNAADLEWTVLPAAKTTRERPTGGADRQPASKQGRLFSEASGSGFGSATSLEEVGPVTGTDTGTDDGRAPETTAERNARFERDALGFLDQMYSAALRMTRNPADAEDLVQETYAKAYGSFHQFREGTNLKAWMYRILTNTFINSYRKKQREPQRSAAEEIEDWQLARAESHMSTGLRSAESQALDHLPDSDVKSALQAIPEEFRIAVYLADVEGFAYKEIADIMGTPIGTVMSRLHRGRRQLRGMLEDYARERGLVAAGAGDSDDRKGSTS</sequence>
<feature type="compositionally biased region" description="Polar residues" evidence="6">
    <location>
        <begin position="1"/>
        <end position="11"/>
    </location>
</feature>
<dbReference type="InterPro" id="IPR036388">
    <property type="entry name" value="WH-like_DNA-bd_sf"/>
</dbReference>
<organism evidence="9 10">
    <name type="scientific">Streptomyces arboris</name>
    <dbReference type="NCBI Taxonomy" id="2600619"/>
    <lineage>
        <taxon>Bacteria</taxon>
        <taxon>Bacillati</taxon>
        <taxon>Actinomycetota</taxon>
        <taxon>Actinomycetes</taxon>
        <taxon>Kitasatosporales</taxon>
        <taxon>Streptomycetaceae</taxon>
        <taxon>Streptomyces</taxon>
    </lineage>
</organism>
<feature type="domain" description="RNA polymerase sigma-70 region 2" evidence="7">
    <location>
        <begin position="97"/>
        <end position="159"/>
    </location>
</feature>
<feature type="region of interest" description="Disordered" evidence="6">
    <location>
        <begin position="1"/>
        <end position="88"/>
    </location>
</feature>
<dbReference type="SUPFAM" id="SSF88659">
    <property type="entry name" value="Sigma3 and sigma4 domains of RNA polymerase sigma factors"/>
    <property type="match status" value="1"/>
</dbReference>
<gene>
    <name evidence="9" type="ORF">F5983_32330</name>
</gene>
<protein>
    <submittedName>
        <fullName evidence="9">Sigma-70 family RNA polymerase sigma factor</fullName>
    </submittedName>
</protein>
<reference evidence="9 10" key="1">
    <citation type="submission" date="2019-09" db="EMBL/GenBank/DDBJ databases">
        <authorList>
            <person name="Liu P."/>
        </authorList>
    </citation>
    <scope>NUCLEOTIDE SEQUENCE [LARGE SCALE GENOMIC DNA]</scope>
    <source>
        <strain evidence="9 10">TRM68085</strain>
    </source>
</reference>
<dbReference type="EMBL" id="VYUA01000049">
    <property type="protein sequence ID" value="KAB2588434.1"/>
    <property type="molecule type" value="Genomic_DNA"/>
</dbReference>
<keyword evidence="10" id="KW-1185">Reference proteome</keyword>
<dbReference type="InterPro" id="IPR039425">
    <property type="entry name" value="RNA_pol_sigma-70-like"/>
</dbReference>
<dbReference type="InterPro" id="IPR014284">
    <property type="entry name" value="RNA_pol_sigma-70_dom"/>
</dbReference>
<dbReference type="PANTHER" id="PTHR43133:SF59">
    <property type="entry name" value="ECF RNA POLYMERASE SIGMA FACTOR SIGR"/>
    <property type="match status" value="1"/>
</dbReference>
<evidence type="ECO:0000256" key="4">
    <source>
        <dbReference type="ARBA" id="ARBA00023125"/>
    </source>
</evidence>
<keyword evidence="5" id="KW-0804">Transcription</keyword>
<dbReference type="CDD" id="cd06171">
    <property type="entry name" value="Sigma70_r4"/>
    <property type="match status" value="1"/>
</dbReference>
<dbReference type="GO" id="GO:0006352">
    <property type="term" value="P:DNA-templated transcription initiation"/>
    <property type="evidence" value="ECO:0007669"/>
    <property type="project" value="InterPro"/>
</dbReference>
<dbReference type="InterPro" id="IPR007627">
    <property type="entry name" value="RNA_pol_sigma70_r2"/>
</dbReference>
<dbReference type="PANTHER" id="PTHR43133">
    <property type="entry name" value="RNA POLYMERASE ECF-TYPE SIGMA FACTO"/>
    <property type="match status" value="1"/>
</dbReference>
<dbReference type="SUPFAM" id="SSF88946">
    <property type="entry name" value="Sigma2 domain of RNA polymerase sigma factors"/>
    <property type="match status" value="1"/>
</dbReference>
<dbReference type="InterPro" id="IPR013324">
    <property type="entry name" value="RNA_pol_sigma_r3/r4-like"/>
</dbReference>
<evidence type="ECO:0000256" key="2">
    <source>
        <dbReference type="ARBA" id="ARBA00023015"/>
    </source>
</evidence>
<dbReference type="GO" id="GO:0016987">
    <property type="term" value="F:sigma factor activity"/>
    <property type="evidence" value="ECO:0007669"/>
    <property type="project" value="UniProtKB-KW"/>
</dbReference>
<evidence type="ECO:0000256" key="5">
    <source>
        <dbReference type="ARBA" id="ARBA00023163"/>
    </source>
</evidence>
<feature type="domain" description="RNA polymerase sigma factor 70 region 4 type 2" evidence="8">
    <location>
        <begin position="202"/>
        <end position="251"/>
    </location>
</feature>
<comment type="similarity">
    <text evidence="1">Belongs to the sigma-70 factor family. ECF subfamily.</text>
</comment>
<evidence type="ECO:0000313" key="10">
    <source>
        <dbReference type="Proteomes" id="UP000326907"/>
    </source>
</evidence>
<proteinExistence type="inferred from homology"/>
<feature type="compositionally biased region" description="Low complexity" evidence="6">
    <location>
        <begin position="46"/>
        <end position="59"/>
    </location>
</feature>
<feature type="compositionally biased region" description="Basic and acidic residues" evidence="6">
    <location>
        <begin position="74"/>
        <end position="88"/>
    </location>
</feature>
<dbReference type="Proteomes" id="UP000326907">
    <property type="component" value="Unassembled WGS sequence"/>
</dbReference>
<dbReference type="NCBIfam" id="TIGR02947">
    <property type="entry name" value="SigH_actino"/>
    <property type="match status" value="1"/>
</dbReference>
<dbReference type="Pfam" id="PF08281">
    <property type="entry name" value="Sigma70_r4_2"/>
    <property type="match status" value="1"/>
</dbReference>
<dbReference type="AlphaFoldDB" id="A0A5N5EQW6"/>
<dbReference type="GO" id="GO:0006979">
    <property type="term" value="P:response to oxidative stress"/>
    <property type="evidence" value="ECO:0007669"/>
    <property type="project" value="UniProtKB-ARBA"/>
</dbReference>
<keyword evidence="2" id="KW-0805">Transcription regulation</keyword>
<evidence type="ECO:0000259" key="8">
    <source>
        <dbReference type="Pfam" id="PF08281"/>
    </source>
</evidence>
<evidence type="ECO:0000256" key="6">
    <source>
        <dbReference type="SAM" id="MobiDB-lite"/>
    </source>
</evidence>
<comment type="caution">
    <text evidence="9">The sequence shown here is derived from an EMBL/GenBank/DDBJ whole genome shotgun (WGS) entry which is preliminary data.</text>
</comment>
<dbReference type="FunFam" id="1.10.10.10:FF:000068">
    <property type="entry name" value="RNA polymerase sigma factor"/>
    <property type="match status" value="1"/>
</dbReference>
<dbReference type="NCBIfam" id="TIGR02937">
    <property type="entry name" value="sigma70-ECF"/>
    <property type="match status" value="1"/>
</dbReference>
<name>A0A5N5EQW6_9ACTN</name>
<dbReference type="InterPro" id="IPR013249">
    <property type="entry name" value="RNA_pol_sigma70_r4_t2"/>
</dbReference>
<dbReference type="Pfam" id="PF04542">
    <property type="entry name" value="Sigma70_r2"/>
    <property type="match status" value="1"/>
</dbReference>
<evidence type="ECO:0000259" key="7">
    <source>
        <dbReference type="Pfam" id="PF04542"/>
    </source>
</evidence>